<evidence type="ECO:0000256" key="3">
    <source>
        <dbReference type="ARBA" id="ARBA00023015"/>
    </source>
</evidence>
<dbReference type="GO" id="GO:0003700">
    <property type="term" value="F:DNA-binding transcription factor activity"/>
    <property type="evidence" value="ECO:0007669"/>
    <property type="project" value="InterPro"/>
</dbReference>
<keyword evidence="3" id="KW-0805">Transcription regulation</keyword>
<dbReference type="InterPro" id="IPR009061">
    <property type="entry name" value="DNA-bd_dom_put_sf"/>
</dbReference>
<dbReference type="GO" id="GO:0005737">
    <property type="term" value="C:cytoplasm"/>
    <property type="evidence" value="ECO:0007669"/>
    <property type="project" value="UniProtKB-SubCell"/>
</dbReference>
<dbReference type="PANTHER" id="PTHR30204">
    <property type="entry name" value="REDOX-CYCLING DRUG-SENSING TRANSCRIPTIONAL ACTIVATOR SOXR"/>
    <property type="match status" value="1"/>
</dbReference>
<dbReference type="Proteomes" id="UP001143486">
    <property type="component" value="Unassembled WGS sequence"/>
</dbReference>
<evidence type="ECO:0000256" key="5">
    <source>
        <dbReference type="ARBA" id="ARBA00023163"/>
    </source>
</evidence>
<comment type="caution">
    <text evidence="7">The sequence shown here is derived from an EMBL/GenBank/DDBJ whole genome shotgun (WGS) entry which is preliminary data.</text>
</comment>
<dbReference type="RefSeq" id="WP_271187837.1">
    <property type="nucleotide sequence ID" value="NZ_BSFE01000011.1"/>
</dbReference>
<sequence>MNVNQAAKLTGLPSKTLRYYEEVGLVSPARAANGYRVYDARDVQKLAFIANGRSLGFSLEECRRLLSLYEDPTRSSGQVKSTAQAQLNILDVKHKELLAMRRELRRLISSCNGDDRPDCPIVEGLAQRITTIPEVG</sequence>
<dbReference type="NCBIfam" id="TIGR02044">
    <property type="entry name" value="CueR"/>
    <property type="match status" value="1"/>
</dbReference>
<dbReference type="GO" id="GO:0003677">
    <property type="term" value="F:DNA binding"/>
    <property type="evidence" value="ECO:0007669"/>
    <property type="project" value="UniProtKB-KW"/>
</dbReference>
<reference evidence="7" key="2">
    <citation type="submission" date="2023-01" db="EMBL/GenBank/DDBJ databases">
        <authorList>
            <person name="Sun Q."/>
            <person name="Evtushenko L."/>
        </authorList>
    </citation>
    <scope>NUCLEOTIDE SEQUENCE</scope>
    <source>
        <strain evidence="7">VKM B-1513</strain>
    </source>
</reference>
<dbReference type="InterPro" id="IPR047057">
    <property type="entry name" value="MerR_fam"/>
</dbReference>
<organism evidence="7 8">
    <name type="scientific">Maricaulis virginensis</name>
    <dbReference type="NCBI Taxonomy" id="144022"/>
    <lineage>
        <taxon>Bacteria</taxon>
        <taxon>Pseudomonadati</taxon>
        <taxon>Pseudomonadota</taxon>
        <taxon>Alphaproteobacteria</taxon>
        <taxon>Maricaulales</taxon>
        <taxon>Maricaulaceae</taxon>
        <taxon>Maricaulis</taxon>
    </lineage>
</organism>
<dbReference type="Pfam" id="PF13411">
    <property type="entry name" value="MerR_1"/>
    <property type="match status" value="1"/>
</dbReference>
<keyword evidence="5" id="KW-0804">Transcription</keyword>
<evidence type="ECO:0000313" key="7">
    <source>
        <dbReference type="EMBL" id="GLK53488.1"/>
    </source>
</evidence>
<evidence type="ECO:0000256" key="1">
    <source>
        <dbReference type="ARBA" id="ARBA00004496"/>
    </source>
</evidence>
<dbReference type="SUPFAM" id="SSF46955">
    <property type="entry name" value="Putative DNA-binding domain"/>
    <property type="match status" value="1"/>
</dbReference>
<keyword evidence="4" id="KW-0238">DNA-binding</keyword>
<feature type="domain" description="HTH merR-type" evidence="6">
    <location>
        <begin position="1"/>
        <end position="68"/>
    </location>
</feature>
<dbReference type="Gene3D" id="1.10.1660.10">
    <property type="match status" value="1"/>
</dbReference>
<accession>A0A9W6MPR3</accession>
<protein>
    <submittedName>
        <fullName evidence="7">Cu(I)-responsive transcriptional regulator</fullName>
    </submittedName>
</protein>
<dbReference type="InterPro" id="IPR000551">
    <property type="entry name" value="MerR-type_HTH_dom"/>
</dbReference>
<evidence type="ECO:0000313" key="8">
    <source>
        <dbReference type="Proteomes" id="UP001143486"/>
    </source>
</evidence>
<evidence type="ECO:0000259" key="6">
    <source>
        <dbReference type="PROSITE" id="PS50937"/>
    </source>
</evidence>
<dbReference type="AlphaFoldDB" id="A0A9W6MPR3"/>
<proteinExistence type="predicted"/>
<keyword evidence="2" id="KW-0963">Cytoplasm</keyword>
<dbReference type="GO" id="GO:0045893">
    <property type="term" value="P:positive regulation of DNA-templated transcription"/>
    <property type="evidence" value="ECO:0007669"/>
    <property type="project" value="InterPro"/>
</dbReference>
<dbReference type="PROSITE" id="PS50937">
    <property type="entry name" value="HTH_MERR_2"/>
    <property type="match status" value="1"/>
</dbReference>
<name>A0A9W6MPR3_9PROT</name>
<reference evidence="7" key="1">
    <citation type="journal article" date="2014" name="Int. J. Syst. Evol. Microbiol.">
        <title>Complete genome sequence of Corynebacterium casei LMG S-19264T (=DSM 44701T), isolated from a smear-ripened cheese.</title>
        <authorList>
            <consortium name="US DOE Joint Genome Institute (JGI-PGF)"/>
            <person name="Walter F."/>
            <person name="Albersmeier A."/>
            <person name="Kalinowski J."/>
            <person name="Ruckert C."/>
        </authorList>
    </citation>
    <scope>NUCLEOTIDE SEQUENCE</scope>
    <source>
        <strain evidence="7">VKM B-1513</strain>
    </source>
</reference>
<evidence type="ECO:0000256" key="4">
    <source>
        <dbReference type="ARBA" id="ARBA00023125"/>
    </source>
</evidence>
<dbReference type="CDD" id="cd01108">
    <property type="entry name" value="HTH_CueR"/>
    <property type="match status" value="1"/>
</dbReference>
<dbReference type="EMBL" id="BSFE01000011">
    <property type="protein sequence ID" value="GLK53488.1"/>
    <property type="molecule type" value="Genomic_DNA"/>
</dbReference>
<dbReference type="InterPro" id="IPR011789">
    <property type="entry name" value="CueR"/>
</dbReference>
<comment type="subcellular location">
    <subcellularLocation>
        <location evidence="1">Cytoplasm</location>
    </subcellularLocation>
</comment>
<gene>
    <name evidence="7" type="ORF">GCM10017621_29960</name>
</gene>
<dbReference type="PRINTS" id="PR00040">
    <property type="entry name" value="HTHMERR"/>
</dbReference>
<evidence type="ECO:0000256" key="2">
    <source>
        <dbReference type="ARBA" id="ARBA00022490"/>
    </source>
</evidence>
<dbReference type="PANTHER" id="PTHR30204:SF94">
    <property type="entry name" value="HEAVY METAL-DEPENDENT TRANSCRIPTIONAL REGULATOR HI_0293-RELATED"/>
    <property type="match status" value="1"/>
</dbReference>
<keyword evidence="8" id="KW-1185">Reference proteome</keyword>
<dbReference type="SMART" id="SM00422">
    <property type="entry name" value="HTH_MERR"/>
    <property type="match status" value="1"/>
</dbReference>
<dbReference type="GO" id="GO:0005507">
    <property type="term" value="F:copper ion binding"/>
    <property type="evidence" value="ECO:0007669"/>
    <property type="project" value="InterPro"/>
</dbReference>